<sequence length="62" mass="6183">MNGTRPVRQTSRGSTWARAAAAFLASAPSVPSAAVMRASAWCSSQATTSAATTCTVVIAAPA</sequence>
<gene>
    <name evidence="2" type="ORF">G3M58_31615</name>
</gene>
<keyword evidence="1" id="KW-0732">Signal</keyword>
<dbReference type="AlphaFoldDB" id="A0A6G3WZN2"/>
<dbReference type="EMBL" id="JAAGMN010003310">
    <property type="protein sequence ID" value="NEE10996.1"/>
    <property type="molecule type" value="Genomic_DNA"/>
</dbReference>
<evidence type="ECO:0000256" key="1">
    <source>
        <dbReference type="SAM" id="SignalP"/>
    </source>
</evidence>
<proteinExistence type="predicted"/>
<comment type="caution">
    <text evidence="2">The sequence shown here is derived from an EMBL/GenBank/DDBJ whole genome shotgun (WGS) entry which is preliminary data.</text>
</comment>
<reference evidence="2" key="1">
    <citation type="submission" date="2020-01" db="EMBL/GenBank/DDBJ databases">
        <title>Insect and environment-associated Actinomycetes.</title>
        <authorList>
            <person name="Currrie C."/>
            <person name="Chevrette M."/>
            <person name="Carlson C."/>
            <person name="Stubbendieck R."/>
            <person name="Wendt-Pienkowski E."/>
        </authorList>
    </citation>
    <scope>NUCLEOTIDE SEQUENCE</scope>
    <source>
        <strain evidence="2">SID7499</strain>
    </source>
</reference>
<organism evidence="2">
    <name type="scientific">Streptomyces sp. SID7499</name>
    <dbReference type="NCBI Taxonomy" id="2706086"/>
    <lineage>
        <taxon>Bacteria</taxon>
        <taxon>Bacillati</taxon>
        <taxon>Actinomycetota</taxon>
        <taxon>Actinomycetes</taxon>
        <taxon>Kitasatosporales</taxon>
        <taxon>Streptomycetaceae</taxon>
        <taxon>Streptomyces</taxon>
    </lineage>
</organism>
<protein>
    <submittedName>
        <fullName evidence="2">Uncharacterized protein</fullName>
    </submittedName>
</protein>
<feature type="signal peptide" evidence="1">
    <location>
        <begin position="1"/>
        <end position="33"/>
    </location>
</feature>
<evidence type="ECO:0000313" key="2">
    <source>
        <dbReference type="EMBL" id="NEE10996.1"/>
    </source>
</evidence>
<accession>A0A6G3WZN2</accession>
<name>A0A6G3WZN2_9ACTN</name>
<feature type="chain" id="PRO_5026328326" evidence="1">
    <location>
        <begin position="34"/>
        <end position="62"/>
    </location>
</feature>